<feature type="region of interest" description="Disordered" evidence="1">
    <location>
        <begin position="243"/>
        <end position="272"/>
    </location>
</feature>
<dbReference type="Proteomes" id="UP000504603">
    <property type="component" value="Unplaced"/>
</dbReference>
<dbReference type="Pfam" id="PF03732">
    <property type="entry name" value="Retrotrans_gag"/>
    <property type="match status" value="1"/>
</dbReference>
<feature type="compositionally biased region" description="Low complexity" evidence="1">
    <location>
        <begin position="258"/>
        <end position="272"/>
    </location>
</feature>
<evidence type="ECO:0000256" key="1">
    <source>
        <dbReference type="SAM" id="MobiDB-lite"/>
    </source>
</evidence>
<dbReference type="OrthoDB" id="1936908at2759"/>
<dbReference type="RefSeq" id="XP_022151688.1">
    <property type="nucleotide sequence ID" value="XM_022295996.1"/>
</dbReference>
<organism evidence="3 4">
    <name type="scientific">Momordica charantia</name>
    <name type="common">Bitter gourd</name>
    <name type="synonym">Balsam pear</name>
    <dbReference type="NCBI Taxonomy" id="3673"/>
    <lineage>
        <taxon>Eukaryota</taxon>
        <taxon>Viridiplantae</taxon>
        <taxon>Streptophyta</taxon>
        <taxon>Embryophyta</taxon>
        <taxon>Tracheophyta</taxon>
        <taxon>Spermatophyta</taxon>
        <taxon>Magnoliopsida</taxon>
        <taxon>eudicotyledons</taxon>
        <taxon>Gunneridae</taxon>
        <taxon>Pentapetalae</taxon>
        <taxon>rosids</taxon>
        <taxon>fabids</taxon>
        <taxon>Cucurbitales</taxon>
        <taxon>Cucurbitaceae</taxon>
        <taxon>Momordiceae</taxon>
        <taxon>Momordica</taxon>
    </lineage>
</organism>
<dbReference type="InterPro" id="IPR005162">
    <property type="entry name" value="Retrotrans_gag_dom"/>
</dbReference>
<dbReference type="PANTHER" id="PTHR34482:SF36">
    <property type="entry name" value="RETROTRANSPOSON GAG DOMAIN-CONTAINING PROTEIN"/>
    <property type="match status" value="1"/>
</dbReference>
<evidence type="ECO:0000259" key="2">
    <source>
        <dbReference type="Pfam" id="PF03732"/>
    </source>
</evidence>
<reference evidence="4" key="1">
    <citation type="submission" date="2025-08" db="UniProtKB">
        <authorList>
            <consortium name="RefSeq"/>
        </authorList>
    </citation>
    <scope>IDENTIFICATION</scope>
    <source>
        <strain evidence="4">OHB3-1</strain>
    </source>
</reference>
<evidence type="ECO:0000313" key="4">
    <source>
        <dbReference type="RefSeq" id="XP_022151688.1"/>
    </source>
</evidence>
<proteinExistence type="predicted"/>
<name>A0A6J1DCW8_MOMCH</name>
<feature type="domain" description="Retrotransposon gag" evidence="2">
    <location>
        <begin position="113"/>
        <end position="208"/>
    </location>
</feature>
<dbReference type="GeneID" id="111019603"/>
<keyword evidence="3" id="KW-1185">Reference proteome</keyword>
<protein>
    <submittedName>
        <fullName evidence="4">Uncharacterized protein LOC111019603</fullName>
    </submittedName>
</protein>
<dbReference type="PANTHER" id="PTHR34482">
    <property type="entry name" value="DNA DAMAGE-INDUCIBLE PROTEIN 1-LIKE"/>
    <property type="match status" value="1"/>
</dbReference>
<accession>A0A6J1DCW8</accession>
<dbReference type="AlphaFoldDB" id="A0A6J1DCW8"/>
<dbReference type="KEGG" id="mcha:111019603"/>
<gene>
    <name evidence="4" type="primary">LOC111019603</name>
</gene>
<evidence type="ECO:0000313" key="3">
    <source>
        <dbReference type="Proteomes" id="UP000504603"/>
    </source>
</evidence>
<sequence length="272" mass="30652">MQRGDVIVTKITAEHNIADPLTKALTAKVALLGRALQALIDNSIAAGAAQALQPRQALALQSEAQFIRDFRRYGPPTFNGESEKATVVEEWIRELEALYTYLGCSDQLKVKGAVFMLRGEALNWWDVVATVEDHTNEPITWTTSKDLLYDYYFPKTIKDEKEIEFLHLTQRTLMVAQYEKKFTEFSRFALDLIPTEARKIKRFVRGLWKGIKGPIDLQRPTTYAEAIKGALVMDKDVIEKAQPQQKVGLSSGVKRKVPPISSSQPSKTSPQQ</sequence>